<dbReference type="GO" id="GO:0004553">
    <property type="term" value="F:hydrolase activity, hydrolyzing O-glycosyl compounds"/>
    <property type="evidence" value="ECO:0007669"/>
    <property type="project" value="InterPro"/>
</dbReference>
<reference evidence="4" key="1">
    <citation type="submission" date="2022-07" db="EMBL/GenBank/DDBJ databases">
        <title>Draft genome sequence of Zalerion maritima ATCC 34329, a (micro)plastics degrading marine fungus.</title>
        <authorList>
            <person name="Paco A."/>
            <person name="Goncalves M.F.M."/>
            <person name="Rocha-Santos T.A.P."/>
            <person name="Alves A."/>
        </authorList>
    </citation>
    <scope>NUCLEOTIDE SEQUENCE</scope>
    <source>
        <strain evidence="4">ATCC 34329</strain>
    </source>
</reference>
<keyword evidence="2" id="KW-0732">Signal</keyword>
<organism evidence="4 5">
    <name type="scientific">Zalerion maritima</name>
    <dbReference type="NCBI Taxonomy" id="339359"/>
    <lineage>
        <taxon>Eukaryota</taxon>
        <taxon>Fungi</taxon>
        <taxon>Dikarya</taxon>
        <taxon>Ascomycota</taxon>
        <taxon>Pezizomycotina</taxon>
        <taxon>Sordariomycetes</taxon>
        <taxon>Lulworthiomycetidae</taxon>
        <taxon>Lulworthiales</taxon>
        <taxon>Lulworthiaceae</taxon>
        <taxon>Zalerion</taxon>
    </lineage>
</organism>
<dbReference type="AlphaFoldDB" id="A0AAD5WT22"/>
<evidence type="ECO:0000256" key="1">
    <source>
        <dbReference type="SAM" id="MobiDB-lite"/>
    </source>
</evidence>
<dbReference type="GO" id="GO:0005975">
    <property type="term" value="P:carbohydrate metabolic process"/>
    <property type="evidence" value="ECO:0007669"/>
    <property type="project" value="InterPro"/>
</dbReference>
<feature type="compositionally biased region" description="Acidic residues" evidence="1">
    <location>
        <begin position="292"/>
        <end position="306"/>
    </location>
</feature>
<evidence type="ECO:0000259" key="3">
    <source>
        <dbReference type="PROSITE" id="PS51762"/>
    </source>
</evidence>
<dbReference type="Gene3D" id="2.60.120.200">
    <property type="match status" value="1"/>
</dbReference>
<dbReference type="PANTHER" id="PTHR10963:SF68">
    <property type="entry name" value="GLYCOSIDASE CRH1-RELATED"/>
    <property type="match status" value="1"/>
</dbReference>
<dbReference type="PROSITE" id="PS51762">
    <property type="entry name" value="GH16_2"/>
    <property type="match status" value="1"/>
</dbReference>
<feature type="compositionally biased region" description="Low complexity" evidence="1">
    <location>
        <begin position="469"/>
        <end position="481"/>
    </location>
</feature>
<comment type="caution">
    <text evidence="4">The sequence shown here is derived from an EMBL/GenBank/DDBJ whole genome shotgun (WGS) entry which is preliminary data.</text>
</comment>
<feature type="compositionally biased region" description="Acidic residues" evidence="1">
    <location>
        <begin position="267"/>
        <end position="284"/>
    </location>
</feature>
<dbReference type="InterPro" id="IPR050546">
    <property type="entry name" value="Glycosyl_Hydrlase_16"/>
</dbReference>
<feature type="compositionally biased region" description="Acidic residues" evidence="1">
    <location>
        <begin position="448"/>
        <end position="468"/>
    </location>
</feature>
<feature type="chain" id="PRO_5042284244" evidence="2">
    <location>
        <begin position="22"/>
        <end position="759"/>
    </location>
</feature>
<protein>
    <submittedName>
        <fullName evidence="4">Cell wall glucanase-like protein</fullName>
    </submittedName>
</protein>
<feature type="compositionally biased region" description="Acidic residues" evidence="1">
    <location>
        <begin position="664"/>
        <end position="674"/>
    </location>
</feature>
<feature type="compositionally biased region" description="Acidic residues" evidence="1">
    <location>
        <begin position="397"/>
        <end position="419"/>
    </location>
</feature>
<feature type="region of interest" description="Disordered" evidence="1">
    <location>
        <begin position="663"/>
        <end position="699"/>
    </location>
</feature>
<dbReference type="GO" id="GO:0031505">
    <property type="term" value="P:fungal-type cell wall organization"/>
    <property type="evidence" value="ECO:0007669"/>
    <property type="project" value="TreeGrafter"/>
</dbReference>
<feature type="compositionally biased region" description="Low complexity" evidence="1">
    <location>
        <begin position="380"/>
        <end position="395"/>
    </location>
</feature>
<dbReference type="PANTHER" id="PTHR10963">
    <property type="entry name" value="GLYCOSYL HYDROLASE-RELATED"/>
    <property type="match status" value="1"/>
</dbReference>
<sequence length="759" mass="78259">MVSGFMTKAATGLAFSQLVAGQLYSDCNPTTDTTCDPNPAIGDDGLEVNFCDGESDAFTVLAGTAVTYDSEKGAVFSISGDDDSPTMVSNEYIFYGRIDVVVQAAPGGGIVTALTLQSDDLDEIDLEWVGYDTTHVQTNYFYQGITGDYDRGGFSNTSDNCFENYHTYSMDWTSTQLDWLIDDVVVRTLVRDDSVDDAYKYPQTPSRLRIGTWVAGQEGQSQGTIEWAGGLADYDDAPFVAYVKSIKMTDYSNGVSGAHEYVWTDQSGEDSSIEVVTEDEDEADATTTGTADDAEETDCDDEDDGNIYDGPTGTEDCDDDEPTETGSDGEEATETGSGDDDEEDCDDDDGNIYDDPTGTEDCDDEEATETASPTGDEEATGTGSSDGGDATETSSPDGEDDEYCDEPTGTEDCDDEEATETASPTGDEGATGTGSSDGGDATETSSPDGEDDEYCDEPTGVEDCDDETASSTATTATDATSSTVIVTPTTTVSTMSDGTEITVTVDVTVTVPCDGNGTPITTTEADAEETYSSSTTVVMATTSVSTADNGDVTTVVVDVTVTVPCDGNGVPVTTTADSSDVSSTVVVYPTTSVSTAGSGEVTTVVVDVTVTVPCDQVSDQTYTSEVPYTATGDNGVMTTASTLSTITTQVVVPTGAGCSGADCYGEDTTSEESSPETSVAVPYPSVGGGDAGGDSGSGGDYYGNGTYTATTSADSVGTTSSAEPAATTTGVAVVSGTEMKVKVPSILVVMVAMVGAMML</sequence>
<feature type="domain" description="GH16" evidence="3">
    <location>
        <begin position="31"/>
        <end position="251"/>
    </location>
</feature>
<evidence type="ECO:0000313" key="4">
    <source>
        <dbReference type="EMBL" id="KAJ2903200.1"/>
    </source>
</evidence>
<gene>
    <name evidence="4" type="ORF">MKZ38_010236</name>
</gene>
<evidence type="ECO:0000313" key="5">
    <source>
        <dbReference type="Proteomes" id="UP001201980"/>
    </source>
</evidence>
<dbReference type="Proteomes" id="UP001201980">
    <property type="component" value="Unassembled WGS sequence"/>
</dbReference>
<proteinExistence type="predicted"/>
<dbReference type="SUPFAM" id="SSF49899">
    <property type="entry name" value="Concanavalin A-like lectins/glucanases"/>
    <property type="match status" value="1"/>
</dbReference>
<dbReference type="Pfam" id="PF00722">
    <property type="entry name" value="Glyco_hydro_16"/>
    <property type="match status" value="1"/>
</dbReference>
<keyword evidence="5" id="KW-1185">Reference proteome</keyword>
<dbReference type="InterPro" id="IPR013320">
    <property type="entry name" value="ConA-like_dom_sf"/>
</dbReference>
<feature type="compositionally biased region" description="Acidic residues" evidence="1">
    <location>
        <begin position="315"/>
        <end position="368"/>
    </location>
</feature>
<feature type="region of interest" description="Disordered" evidence="1">
    <location>
        <begin position="266"/>
        <end position="481"/>
    </location>
</feature>
<evidence type="ECO:0000256" key="2">
    <source>
        <dbReference type="SAM" id="SignalP"/>
    </source>
</evidence>
<feature type="signal peptide" evidence="2">
    <location>
        <begin position="1"/>
        <end position="21"/>
    </location>
</feature>
<dbReference type="InterPro" id="IPR000757">
    <property type="entry name" value="Beta-glucanase-like"/>
</dbReference>
<accession>A0AAD5WT22</accession>
<dbReference type="GO" id="GO:0016757">
    <property type="term" value="F:glycosyltransferase activity"/>
    <property type="evidence" value="ECO:0007669"/>
    <property type="project" value="TreeGrafter"/>
</dbReference>
<name>A0AAD5WT22_9PEZI</name>
<dbReference type="EMBL" id="JAKWBI020000088">
    <property type="protein sequence ID" value="KAJ2903200.1"/>
    <property type="molecule type" value="Genomic_DNA"/>
</dbReference>
<dbReference type="CDD" id="cd02183">
    <property type="entry name" value="GH16_fungal_CRH1_transglycosylase"/>
    <property type="match status" value="1"/>
</dbReference>
<dbReference type="GO" id="GO:0009277">
    <property type="term" value="C:fungal-type cell wall"/>
    <property type="evidence" value="ECO:0007669"/>
    <property type="project" value="TreeGrafter"/>
</dbReference>
<feature type="compositionally biased region" description="Gly residues" evidence="1">
    <location>
        <begin position="686"/>
        <end position="699"/>
    </location>
</feature>